<evidence type="ECO:0000313" key="13">
    <source>
        <dbReference type="Proteomes" id="UP000184192"/>
    </source>
</evidence>
<keyword evidence="8" id="KW-1133">Transmembrane helix</keyword>
<keyword evidence="10" id="KW-0732">Signal</keyword>
<keyword evidence="3" id="KW-0813">Transport</keyword>
<evidence type="ECO:0000313" key="12">
    <source>
        <dbReference type="EMBL" id="SHJ18384.1"/>
    </source>
</evidence>
<evidence type="ECO:0000256" key="8">
    <source>
        <dbReference type="ARBA" id="ARBA00022989"/>
    </source>
</evidence>
<evidence type="ECO:0000256" key="4">
    <source>
        <dbReference type="ARBA" id="ARBA00022475"/>
    </source>
</evidence>
<evidence type="ECO:0000256" key="1">
    <source>
        <dbReference type="ARBA" id="ARBA00004383"/>
    </source>
</evidence>
<proteinExistence type="inferred from homology"/>
<dbReference type="SUPFAM" id="SSF74653">
    <property type="entry name" value="TolA/TonB C-terminal domain"/>
    <property type="match status" value="1"/>
</dbReference>
<name>A0A1M6H890_9BACE</name>
<comment type="subcellular location">
    <subcellularLocation>
        <location evidence="1">Cell inner membrane</location>
        <topology evidence="1">Single-pass membrane protein</topology>
        <orientation evidence="1">Periplasmic side</orientation>
    </subcellularLocation>
</comment>
<feature type="domain" description="TonB C-terminal" evidence="11">
    <location>
        <begin position="54"/>
        <end position="150"/>
    </location>
</feature>
<evidence type="ECO:0000256" key="5">
    <source>
        <dbReference type="ARBA" id="ARBA00022519"/>
    </source>
</evidence>
<dbReference type="Pfam" id="PF03544">
    <property type="entry name" value="TonB_C"/>
    <property type="match status" value="1"/>
</dbReference>
<keyword evidence="4" id="KW-1003">Cell membrane</keyword>
<evidence type="ECO:0000256" key="6">
    <source>
        <dbReference type="ARBA" id="ARBA00022692"/>
    </source>
</evidence>
<evidence type="ECO:0000256" key="9">
    <source>
        <dbReference type="ARBA" id="ARBA00023136"/>
    </source>
</evidence>
<dbReference type="GO" id="GO:0031992">
    <property type="term" value="F:energy transducer activity"/>
    <property type="evidence" value="ECO:0007669"/>
    <property type="project" value="TreeGrafter"/>
</dbReference>
<dbReference type="PROSITE" id="PS52015">
    <property type="entry name" value="TONB_CTD"/>
    <property type="match status" value="1"/>
</dbReference>
<keyword evidence="7" id="KW-0653">Protein transport</keyword>
<protein>
    <submittedName>
        <fullName evidence="12">TonB family C-terminal domain-containing protein</fullName>
    </submittedName>
</protein>
<dbReference type="InterPro" id="IPR006260">
    <property type="entry name" value="TonB/TolA_C"/>
</dbReference>
<dbReference type="PANTHER" id="PTHR33446">
    <property type="entry name" value="PROTEIN TONB-RELATED"/>
    <property type="match status" value="1"/>
</dbReference>
<feature type="signal peptide" evidence="10">
    <location>
        <begin position="1"/>
        <end position="32"/>
    </location>
</feature>
<comment type="similarity">
    <text evidence="2">Belongs to the TonB family.</text>
</comment>
<dbReference type="PANTHER" id="PTHR33446:SF2">
    <property type="entry name" value="PROTEIN TONB"/>
    <property type="match status" value="1"/>
</dbReference>
<dbReference type="AlphaFoldDB" id="A0A1M6H890"/>
<keyword evidence="6" id="KW-0812">Transmembrane</keyword>
<dbReference type="InterPro" id="IPR037682">
    <property type="entry name" value="TonB_C"/>
</dbReference>
<keyword evidence="13" id="KW-1185">Reference proteome</keyword>
<dbReference type="GO" id="GO:0015031">
    <property type="term" value="P:protein transport"/>
    <property type="evidence" value="ECO:0007669"/>
    <property type="project" value="UniProtKB-KW"/>
</dbReference>
<dbReference type="EMBL" id="FQZN01000017">
    <property type="protein sequence ID" value="SHJ18384.1"/>
    <property type="molecule type" value="Genomic_DNA"/>
</dbReference>
<dbReference type="GeneID" id="92712959"/>
<sequence length="206" mass="22725">MIDKKNFKMSRLALLVLSTLTLICETATSVRAQGSNNKIKVSTSHICSATDSHNGMRAMFAFLRENIGYPSKAIEAKMQGDVTVGFTVTKEGAITNSRITKKLYPALDIEVLETVKRMPASEFVEKKGQKVDMDYKITIKFALPDDTSLTEPDVSIVEVETEDLKMTLMRGEKKDGVNNATIATYDSSVKDDTILTKTVITTVSDE</sequence>
<dbReference type="GO" id="GO:0055085">
    <property type="term" value="P:transmembrane transport"/>
    <property type="evidence" value="ECO:0007669"/>
    <property type="project" value="InterPro"/>
</dbReference>
<gene>
    <name evidence="12" type="ORF">SAMN05444350_117109</name>
</gene>
<evidence type="ECO:0000256" key="3">
    <source>
        <dbReference type="ARBA" id="ARBA00022448"/>
    </source>
</evidence>
<dbReference type="Proteomes" id="UP000184192">
    <property type="component" value="Unassembled WGS sequence"/>
</dbReference>
<keyword evidence="5" id="KW-0997">Cell inner membrane</keyword>
<reference evidence="13" key="1">
    <citation type="submission" date="2016-11" db="EMBL/GenBank/DDBJ databases">
        <authorList>
            <person name="Varghese N."/>
            <person name="Submissions S."/>
        </authorList>
    </citation>
    <scope>NUCLEOTIDE SEQUENCE [LARGE SCALE GENOMIC DNA]</scope>
    <source>
        <strain evidence="13">DSM 26884</strain>
    </source>
</reference>
<dbReference type="NCBIfam" id="TIGR01352">
    <property type="entry name" value="tonB_Cterm"/>
    <property type="match status" value="1"/>
</dbReference>
<feature type="chain" id="PRO_5009918015" evidence="10">
    <location>
        <begin position="33"/>
        <end position="206"/>
    </location>
</feature>
<dbReference type="RefSeq" id="WP_051568778.1">
    <property type="nucleotide sequence ID" value="NZ_FQZN01000017.1"/>
</dbReference>
<accession>A0A1M6H890</accession>
<evidence type="ECO:0000256" key="7">
    <source>
        <dbReference type="ARBA" id="ARBA00022927"/>
    </source>
</evidence>
<dbReference type="GO" id="GO:0098797">
    <property type="term" value="C:plasma membrane protein complex"/>
    <property type="evidence" value="ECO:0007669"/>
    <property type="project" value="TreeGrafter"/>
</dbReference>
<keyword evidence="9" id="KW-0472">Membrane</keyword>
<evidence type="ECO:0000256" key="10">
    <source>
        <dbReference type="SAM" id="SignalP"/>
    </source>
</evidence>
<dbReference type="Gene3D" id="3.30.1150.10">
    <property type="match status" value="1"/>
</dbReference>
<organism evidence="12 13">
    <name type="scientific">Bacteroides stercorirosoris</name>
    <dbReference type="NCBI Taxonomy" id="871324"/>
    <lineage>
        <taxon>Bacteria</taxon>
        <taxon>Pseudomonadati</taxon>
        <taxon>Bacteroidota</taxon>
        <taxon>Bacteroidia</taxon>
        <taxon>Bacteroidales</taxon>
        <taxon>Bacteroidaceae</taxon>
        <taxon>Bacteroides</taxon>
    </lineage>
</organism>
<evidence type="ECO:0000256" key="2">
    <source>
        <dbReference type="ARBA" id="ARBA00006555"/>
    </source>
</evidence>
<dbReference type="InterPro" id="IPR051045">
    <property type="entry name" value="TonB-dependent_transducer"/>
</dbReference>
<evidence type="ECO:0000259" key="11">
    <source>
        <dbReference type="PROSITE" id="PS52015"/>
    </source>
</evidence>